<evidence type="ECO:0000256" key="6">
    <source>
        <dbReference type="ARBA" id="ARBA00017539"/>
    </source>
</evidence>
<proteinExistence type="inferred from homology"/>
<evidence type="ECO:0000256" key="8">
    <source>
        <dbReference type="ARBA" id="ARBA00022801"/>
    </source>
</evidence>
<dbReference type="EMBL" id="JANFQO010000021">
    <property type="protein sequence ID" value="MCQ4166771.1"/>
    <property type="molecule type" value="Genomic_DNA"/>
</dbReference>
<dbReference type="Proteomes" id="UP001165498">
    <property type="component" value="Unassembled WGS sequence"/>
</dbReference>
<keyword evidence="8 9" id="KW-0378">Hydrolase</keyword>
<dbReference type="PROSITE" id="PS00769">
    <property type="entry name" value="TRANSTHYRETIN_2"/>
    <property type="match status" value="1"/>
</dbReference>
<protein>
    <recommendedName>
        <fullName evidence="6 9">5-hydroxyisourate hydrolase</fullName>
        <shortName evidence="9">HIU hydrolase</shortName>
        <shortName evidence="9">HIUHase</shortName>
        <ecNumber evidence="5 9">3.5.2.17</ecNumber>
    </recommendedName>
</protein>
<dbReference type="RefSeq" id="WP_255915961.1">
    <property type="nucleotide sequence ID" value="NZ_JANFQO010000021.1"/>
</dbReference>
<dbReference type="PROSITE" id="PS00768">
    <property type="entry name" value="TRANSTHYRETIN_1"/>
    <property type="match status" value="1"/>
</dbReference>
<accession>A0ABT1QWV5</accession>
<dbReference type="SUPFAM" id="SSF49472">
    <property type="entry name" value="Transthyretin (synonym: prealbumin)"/>
    <property type="match status" value="1"/>
</dbReference>
<sequence>MGKLTTHVLDTAHGRPGANMAIELYGIAAGARLLLRRAVTNSDGRCESPLLYGVEVQAGIYELDFQVGDYFAALGVELPQPRFLDVVTLRIGISDPGGNYHVPLLVSPYSYSTYRGS</sequence>
<evidence type="ECO:0000256" key="3">
    <source>
        <dbReference type="ARBA" id="ARBA00009850"/>
    </source>
</evidence>
<dbReference type="CDD" id="cd05822">
    <property type="entry name" value="TLP_HIUase"/>
    <property type="match status" value="1"/>
</dbReference>
<gene>
    <name evidence="11" type="primary">uraH</name>
    <name evidence="11" type="ORF">NM961_18825</name>
</gene>
<comment type="subunit">
    <text evidence="4 9">Homotetramer.</text>
</comment>
<evidence type="ECO:0000256" key="9">
    <source>
        <dbReference type="RuleBase" id="RU361270"/>
    </source>
</evidence>
<reference evidence="11" key="1">
    <citation type="submission" date="2022-07" db="EMBL/GenBank/DDBJ databases">
        <title>Tahibacter sp., a new gammaproteobacterium isolated from the silt sample collected at pig farm.</title>
        <authorList>
            <person name="Chen H."/>
        </authorList>
    </citation>
    <scope>NUCLEOTIDE SEQUENCE</scope>
    <source>
        <strain evidence="11">P2K</strain>
    </source>
</reference>
<dbReference type="InterPro" id="IPR023419">
    <property type="entry name" value="Transthyretin_CS"/>
</dbReference>
<evidence type="ECO:0000313" key="11">
    <source>
        <dbReference type="EMBL" id="MCQ4166771.1"/>
    </source>
</evidence>
<dbReference type="Pfam" id="PF00576">
    <property type="entry name" value="Transthyretin"/>
    <property type="match status" value="1"/>
</dbReference>
<dbReference type="PRINTS" id="PR00189">
    <property type="entry name" value="TRNSTHYRETIN"/>
</dbReference>
<evidence type="ECO:0000256" key="7">
    <source>
        <dbReference type="ARBA" id="ARBA00022631"/>
    </source>
</evidence>
<comment type="function">
    <text evidence="2">Catalyzes the hydrolysis of 5-hydroxyisourate (HIU) to 2-oxo-4-hydroxy-4-carboxy-5-ureidoimidazoline (OHCU).</text>
</comment>
<dbReference type="InterPro" id="IPR023418">
    <property type="entry name" value="Thyroxine_BS"/>
</dbReference>
<dbReference type="GO" id="GO:0033971">
    <property type="term" value="F:hydroxyisourate hydrolase activity"/>
    <property type="evidence" value="ECO:0007669"/>
    <property type="project" value="UniProtKB-EC"/>
</dbReference>
<name>A0ABT1QWV5_9GAMM</name>
<dbReference type="NCBIfam" id="TIGR02962">
    <property type="entry name" value="hdxy_isourate"/>
    <property type="match status" value="1"/>
</dbReference>
<evidence type="ECO:0000259" key="10">
    <source>
        <dbReference type="Pfam" id="PF00576"/>
    </source>
</evidence>
<evidence type="ECO:0000313" key="12">
    <source>
        <dbReference type="Proteomes" id="UP001165498"/>
    </source>
</evidence>
<organism evidence="11 12">
    <name type="scientific">Tahibacter harae</name>
    <dbReference type="NCBI Taxonomy" id="2963937"/>
    <lineage>
        <taxon>Bacteria</taxon>
        <taxon>Pseudomonadati</taxon>
        <taxon>Pseudomonadota</taxon>
        <taxon>Gammaproteobacteria</taxon>
        <taxon>Lysobacterales</taxon>
        <taxon>Rhodanobacteraceae</taxon>
        <taxon>Tahibacter</taxon>
    </lineage>
</organism>
<dbReference type="PANTHER" id="PTHR10395">
    <property type="entry name" value="URICASE AND TRANSTHYRETIN-RELATED"/>
    <property type="match status" value="1"/>
</dbReference>
<feature type="domain" description="Transthyretin/hydroxyisourate hydrolase" evidence="10">
    <location>
        <begin position="4"/>
        <end position="116"/>
    </location>
</feature>
<comment type="caution">
    <text evidence="11">The sequence shown here is derived from an EMBL/GenBank/DDBJ whole genome shotgun (WGS) entry which is preliminary data.</text>
</comment>
<dbReference type="Gene3D" id="2.60.40.180">
    <property type="entry name" value="Transthyretin/hydroxyisourate hydrolase domain"/>
    <property type="match status" value="1"/>
</dbReference>
<evidence type="ECO:0000256" key="5">
    <source>
        <dbReference type="ARBA" id="ARBA00012609"/>
    </source>
</evidence>
<dbReference type="InterPro" id="IPR014306">
    <property type="entry name" value="Hydroxyisourate_hydrolase"/>
</dbReference>
<evidence type="ECO:0000256" key="2">
    <source>
        <dbReference type="ARBA" id="ARBA00002704"/>
    </source>
</evidence>
<dbReference type="InterPro" id="IPR036817">
    <property type="entry name" value="Transthyretin/HIU_hydrolase_sf"/>
</dbReference>
<evidence type="ECO:0000256" key="1">
    <source>
        <dbReference type="ARBA" id="ARBA00001043"/>
    </source>
</evidence>
<dbReference type="InterPro" id="IPR000895">
    <property type="entry name" value="Transthyretin/HIU_hydrolase"/>
</dbReference>
<comment type="similarity">
    <text evidence="3 9">Belongs to the transthyretin family. 5-hydroxyisourate hydrolase subfamily.</text>
</comment>
<keyword evidence="12" id="KW-1185">Reference proteome</keyword>
<dbReference type="EC" id="3.5.2.17" evidence="5 9"/>
<comment type="catalytic activity">
    <reaction evidence="1 9">
        <text>5-hydroxyisourate + H2O = 5-hydroxy-2-oxo-4-ureido-2,5-dihydro-1H-imidazole-5-carboxylate + H(+)</text>
        <dbReference type="Rhea" id="RHEA:23736"/>
        <dbReference type="ChEBI" id="CHEBI:15377"/>
        <dbReference type="ChEBI" id="CHEBI:15378"/>
        <dbReference type="ChEBI" id="CHEBI:18072"/>
        <dbReference type="ChEBI" id="CHEBI:58639"/>
        <dbReference type="EC" id="3.5.2.17"/>
    </reaction>
</comment>
<dbReference type="InterPro" id="IPR023416">
    <property type="entry name" value="Transthyretin/HIU_hydrolase_d"/>
</dbReference>
<dbReference type="PANTHER" id="PTHR10395:SF7">
    <property type="entry name" value="5-HYDROXYISOURATE HYDROLASE"/>
    <property type="match status" value="1"/>
</dbReference>
<keyword evidence="7 9" id="KW-0659">Purine metabolism</keyword>
<evidence type="ECO:0000256" key="4">
    <source>
        <dbReference type="ARBA" id="ARBA00011881"/>
    </source>
</evidence>